<dbReference type="GO" id="GO:0008146">
    <property type="term" value="F:sulfotransferase activity"/>
    <property type="evidence" value="ECO:0007669"/>
    <property type="project" value="InterPro"/>
</dbReference>
<dbReference type="RefSeq" id="WP_160726680.1">
    <property type="nucleotide sequence ID" value="NZ_WTYC01000001.1"/>
</dbReference>
<dbReference type="EMBL" id="WTYC01000001">
    <property type="protein sequence ID" value="MXO47081.1"/>
    <property type="molecule type" value="Genomic_DNA"/>
</dbReference>
<dbReference type="Gene3D" id="3.40.50.300">
    <property type="entry name" value="P-loop containing nucleotide triphosphate hydrolases"/>
    <property type="match status" value="1"/>
</dbReference>
<comment type="caution">
    <text evidence="2">The sequence shown here is derived from an EMBL/GenBank/DDBJ whole genome shotgun (WGS) entry which is preliminary data.</text>
</comment>
<evidence type="ECO:0000313" key="3">
    <source>
        <dbReference type="Proteomes" id="UP000448199"/>
    </source>
</evidence>
<reference evidence="2 3" key="1">
    <citation type="submission" date="2019-12" db="EMBL/GenBank/DDBJ databases">
        <title>Genomic-based taxomic classification of the family Erythrobacteraceae.</title>
        <authorList>
            <person name="Xu L."/>
        </authorList>
    </citation>
    <scope>NUCLEOTIDE SEQUENCE [LARGE SCALE GENOMIC DNA]</scope>
    <source>
        <strain evidence="2 3">DSM 17792</strain>
    </source>
</reference>
<organism evidence="2 3">
    <name type="scientific">Qipengyuania vulgaris</name>
    <dbReference type="NCBI Taxonomy" id="291985"/>
    <lineage>
        <taxon>Bacteria</taxon>
        <taxon>Pseudomonadati</taxon>
        <taxon>Pseudomonadota</taxon>
        <taxon>Alphaproteobacteria</taxon>
        <taxon>Sphingomonadales</taxon>
        <taxon>Erythrobacteraceae</taxon>
        <taxon>Qipengyuania</taxon>
    </lineage>
</organism>
<evidence type="ECO:0008006" key="4">
    <source>
        <dbReference type="Google" id="ProtNLM"/>
    </source>
</evidence>
<dbReference type="AlphaFoldDB" id="A0A844XM39"/>
<dbReference type="OrthoDB" id="7403198at2"/>
<proteinExistence type="predicted"/>
<dbReference type="Proteomes" id="UP000448199">
    <property type="component" value="Unassembled WGS sequence"/>
</dbReference>
<sequence>MRTCILAGPTRTATTSLFRYFARTRGVAPSIHKETDFFLSRLIDGVDCPYDSYDSCFREVAGASARLEASPLYFAFGKRAAEAIHGEVPDAHIVFTLREPVERFFSAWTMINNKRWVTRKDFERYSASQLVDLGIGQRDANIAHWNEIDRLTLREGAYASILREWLEVFPKEQIHIVFQDWMGDAAGQAQLRKVLATAMGVKVSALPAEPLFHENKSRDVKLGRLHDLAVRLNAVLEPAFNRIKPARDLLRDTYYFFNEDTREMPDKASRKRVEGFYAPEIERLPAVLEKLAVTDYPDWVSASRL</sequence>
<dbReference type="InterPro" id="IPR027417">
    <property type="entry name" value="P-loop_NTPase"/>
</dbReference>
<dbReference type="PANTHER" id="PTHR10605:SF56">
    <property type="entry name" value="BIFUNCTIONAL HEPARAN SULFATE N-DEACETYLASE_N-SULFOTRANSFERASE"/>
    <property type="match status" value="1"/>
</dbReference>
<dbReference type="PANTHER" id="PTHR10605">
    <property type="entry name" value="HEPARAN SULFATE SULFOTRANSFERASE"/>
    <property type="match status" value="1"/>
</dbReference>
<accession>A0A844XM39</accession>
<evidence type="ECO:0000313" key="2">
    <source>
        <dbReference type="EMBL" id="MXO47081.1"/>
    </source>
</evidence>
<gene>
    <name evidence="2" type="ORF">GRI69_02240</name>
</gene>
<name>A0A844XM39_9SPHN</name>
<keyword evidence="3" id="KW-1185">Reference proteome</keyword>
<protein>
    <recommendedName>
        <fullName evidence="4">Sulfotransferase domain-containing protein</fullName>
    </recommendedName>
</protein>
<keyword evidence="1" id="KW-0808">Transferase</keyword>
<dbReference type="SUPFAM" id="SSF52540">
    <property type="entry name" value="P-loop containing nucleoside triphosphate hydrolases"/>
    <property type="match status" value="1"/>
</dbReference>
<dbReference type="InterPro" id="IPR037359">
    <property type="entry name" value="NST/OST"/>
</dbReference>
<evidence type="ECO:0000256" key="1">
    <source>
        <dbReference type="ARBA" id="ARBA00022679"/>
    </source>
</evidence>